<dbReference type="Gene3D" id="3.10.310.10">
    <property type="entry name" value="Diaminopimelate Epimerase, Chain A, domain 1"/>
    <property type="match status" value="2"/>
</dbReference>
<comment type="similarity">
    <text evidence="1">Belongs to the PhzF family.</text>
</comment>
<evidence type="ECO:0000256" key="3">
    <source>
        <dbReference type="PIRSR" id="PIRSR016184-1"/>
    </source>
</evidence>
<evidence type="ECO:0000313" key="4">
    <source>
        <dbReference type="EMBL" id="RII33366.1"/>
    </source>
</evidence>
<dbReference type="Pfam" id="PF02567">
    <property type="entry name" value="PhzC-PhzF"/>
    <property type="match status" value="1"/>
</dbReference>
<dbReference type="PANTHER" id="PTHR13774:SF17">
    <property type="entry name" value="PHENAZINE BIOSYNTHESIS-LIKE DOMAIN-CONTAINING PROTEIN"/>
    <property type="match status" value="1"/>
</dbReference>
<gene>
    <name evidence="4" type="ORF">D2A34_16590</name>
</gene>
<keyword evidence="2" id="KW-0413">Isomerase</keyword>
<proteinExistence type="inferred from homology"/>
<sequence length="260" mass="29369">MKIQMYQVDAFTEEIFKGNPAAICILEEWIDENLMQNIASENNLSETAFCIIKDDICELRWFTPEEEIDLCGHATLATAYVIFEVLNYPKNIVKFETKSGILTVEKDGENITMEFPSREGNEAAITEQLIQGLGKEPKEVYKSRDLMVVYDNEQDIIDLQPNMEVLKLIDAFGIIVTAKGESSDFVSRYFAPLCGVPEDPVTGSAHCTLVPYWSKVLEQNKMIAHQLSRRGGLLVCEYTGEKVKISGKAKLFFKGEIFID</sequence>
<dbReference type="PIRSF" id="PIRSF016184">
    <property type="entry name" value="PhzC_PhzF"/>
    <property type="match status" value="1"/>
</dbReference>
<name>A0A399IR31_9CLOT</name>
<accession>A0A399IR31</accession>
<reference evidence="4 5" key="1">
    <citation type="submission" date="2018-08" db="EMBL/GenBank/DDBJ databases">
        <title>Genome of Clostridium chromiireducens C1, DSM12136.</title>
        <authorList>
            <person name="Xing M."/>
            <person name="Wei Y."/>
            <person name="Ang E.L."/>
            <person name="Zhao H."/>
            <person name="Zhang Y."/>
        </authorList>
    </citation>
    <scope>NUCLEOTIDE SEQUENCE [LARGE SCALE GENOMIC DNA]</scope>
    <source>
        <strain evidence="4 5">C1</strain>
    </source>
</reference>
<dbReference type="GO" id="GO:0016853">
    <property type="term" value="F:isomerase activity"/>
    <property type="evidence" value="ECO:0007669"/>
    <property type="project" value="UniProtKB-KW"/>
</dbReference>
<dbReference type="AlphaFoldDB" id="A0A399IR31"/>
<organism evidence="4 5">
    <name type="scientific">Clostridium chromiireducens</name>
    <dbReference type="NCBI Taxonomy" id="225345"/>
    <lineage>
        <taxon>Bacteria</taxon>
        <taxon>Bacillati</taxon>
        <taxon>Bacillota</taxon>
        <taxon>Clostridia</taxon>
        <taxon>Eubacteriales</taxon>
        <taxon>Clostridiaceae</taxon>
        <taxon>Clostridium</taxon>
    </lineage>
</organism>
<comment type="caution">
    <text evidence="4">The sequence shown here is derived from an EMBL/GenBank/DDBJ whole genome shotgun (WGS) entry which is preliminary data.</text>
</comment>
<evidence type="ECO:0000256" key="1">
    <source>
        <dbReference type="ARBA" id="ARBA00008270"/>
    </source>
</evidence>
<evidence type="ECO:0000313" key="5">
    <source>
        <dbReference type="Proteomes" id="UP000265930"/>
    </source>
</evidence>
<dbReference type="InterPro" id="IPR003719">
    <property type="entry name" value="Phenazine_PhzF-like"/>
</dbReference>
<evidence type="ECO:0000256" key="2">
    <source>
        <dbReference type="ARBA" id="ARBA00023235"/>
    </source>
</evidence>
<dbReference type="SUPFAM" id="SSF54506">
    <property type="entry name" value="Diaminopimelate epimerase-like"/>
    <property type="match status" value="1"/>
</dbReference>
<dbReference type="Proteomes" id="UP000265930">
    <property type="component" value="Unassembled WGS sequence"/>
</dbReference>
<dbReference type="NCBIfam" id="TIGR00654">
    <property type="entry name" value="PhzF_family"/>
    <property type="match status" value="1"/>
</dbReference>
<feature type="active site" evidence="3">
    <location>
        <position position="46"/>
    </location>
</feature>
<dbReference type="GO" id="GO:0005737">
    <property type="term" value="C:cytoplasm"/>
    <property type="evidence" value="ECO:0007669"/>
    <property type="project" value="TreeGrafter"/>
</dbReference>
<dbReference type="PANTHER" id="PTHR13774">
    <property type="entry name" value="PHENAZINE BIOSYNTHESIS PROTEIN"/>
    <property type="match status" value="1"/>
</dbReference>
<protein>
    <submittedName>
        <fullName evidence="4">PhzF family phenazine biosynthesis protein</fullName>
    </submittedName>
</protein>
<dbReference type="EMBL" id="QXDJ01000004">
    <property type="protein sequence ID" value="RII33366.1"/>
    <property type="molecule type" value="Genomic_DNA"/>
</dbReference>
<dbReference type="RefSeq" id="WP_119367345.1">
    <property type="nucleotide sequence ID" value="NZ_QXDJ01000004.1"/>
</dbReference>